<dbReference type="KEGG" id="fpf:DCC35_19920"/>
<dbReference type="Proteomes" id="UP000298616">
    <property type="component" value="Chromosome"/>
</dbReference>
<sequence>MISATGCGLFEDDPDPAQPAITPALQLESELNLLATSVNTGLTIEYGYEFEPLVEGTIKSFIVNMPAGDTYRVTLWDSEKQEMLISLNIDASRDVTTNSQEINYRVYPNRNYTVSVYTEHWKRYNYQNNETFFPRIIGDIRMVRYAENTNAASSSIDLMLFPNEYSNSIMQGIVDIEFIPQN</sequence>
<protein>
    <recommendedName>
        <fullName evidence="3">DUF4082 domain-containing protein</fullName>
    </recommendedName>
</protein>
<keyword evidence="2" id="KW-1185">Reference proteome</keyword>
<name>A0A4D7JTH9_9BACT</name>
<evidence type="ECO:0000313" key="2">
    <source>
        <dbReference type="Proteomes" id="UP000298616"/>
    </source>
</evidence>
<dbReference type="AlphaFoldDB" id="A0A4D7JTH9"/>
<dbReference type="EMBL" id="CP028923">
    <property type="protein sequence ID" value="QCK16840.1"/>
    <property type="molecule type" value="Genomic_DNA"/>
</dbReference>
<reference evidence="1 2" key="1">
    <citation type="submission" date="2018-04" db="EMBL/GenBank/DDBJ databases">
        <title>Complete genome uncultured novel isolate.</title>
        <authorList>
            <person name="Merlino G."/>
        </authorList>
    </citation>
    <scope>NUCLEOTIDE SEQUENCE [LARGE SCALE GENOMIC DNA]</scope>
    <source>
        <strain evidence="2">R1DC9</strain>
    </source>
</reference>
<organism evidence="1 2">
    <name type="scientific">Mangrovivirga cuniculi</name>
    <dbReference type="NCBI Taxonomy" id="2715131"/>
    <lineage>
        <taxon>Bacteria</taxon>
        <taxon>Pseudomonadati</taxon>
        <taxon>Bacteroidota</taxon>
        <taxon>Cytophagia</taxon>
        <taxon>Cytophagales</taxon>
        <taxon>Mangrovivirgaceae</taxon>
        <taxon>Mangrovivirga</taxon>
    </lineage>
</organism>
<proteinExistence type="predicted"/>
<gene>
    <name evidence="1" type="ORF">DCC35_19920</name>
</gene>
<evidence type="ECO:0008006" key="3">
    <source>
        <dbReference type="Google" id="ProtNLM"/>
    </source>
</evidence>
<accession>A0A4D7JTH9</accession>
<evidence type="ECO:0000313" key="1">
    <source>
        <dbReference type="EMBL" id="QCK16840.1"/>
    </source>
</evidence>